<evidence type="ECO:0000256" key="2">
    <source>
        <dbReference type="ARBA" id="ARBA00022723"/>
    </source>
</evidence>
<keyword evidence="4 6" id="KW-0862">Zinc</keyword>
<keyword evidence="5 6" id="KW-0482">Metalloprotease</keyword>
<keyword evidence="7" id="KW-0472">Membrane</keyword>
<keyword evidence="7" id="KW-1133">Transmembrane helix</keyword>
<feature type="domain" description="Peptidase M48" evidence="8">
    <location>
        <begin position="156"/>
        <end position="326"/>
    </location>
</feature>
<proteinExistence type="inferred from homology"/>
<dbReference type="InterPro" id="IPR051156">
    <property type="entry name" value="Mito/Outer_Membr_Metalloprot"/>
</dbReference>
<dbReference type="GO" id="GO:0051603">
    <property type="term" value="P:proteolysis involved in protein catabolic process"/>
    <property type="evidence" value="ECO:0007669"/>
    <property type="project" value="TreeGrafter"/>
</dbReference>
<dbReference type="RefSeq" id="WP_089906487.1">
    <property type="nucleotide sequence ID" value="NZ_FOBB01000001.1"/>
</dbReference>
<dbReference type="STRING" id="573321.SAMN04488505_101419"/>
<evidence type="ECO:0000256" key="7">
    <source>
        <dbReference type="SAM" id="Phobius"/>
    </source>
</evidence>
<keyword evidence="10" id="KW-1185">Reference proteome</keyword>
<dbReference type="GO" id="GO:0016020">
    <property type="term" value="C:membrane"/>
    <property type="evidence" value="ECO:0007669"/>
    <property type="project" value="TreeGrafter"/>
</dbReference>
<keyword evidence="2" id="KW-0479">Metal-binding</keyword>
<accession>A0A1H7HYU5</accession>
<dbReference type="Pfam" id="PF01435">
    <property type="entry name" value="Peptidase_M48"/>
    <property type="match status" value="1"/>
</dbReference>
<gene>
    <name evidence="9" type="ORF">SAMN04488505_101419</name>
</gene>
<comment type="cofactor">
    <cofactor evidence="6">
        <name>Zn(2+)</name>
        <dbReference type="ChEBI" id="CHEBI:29105"/>
    </cofactor>
    <text evidence="6">Binds 1 zinc ion per subunit.</text>
</comment>
<comment type="similarity">
    <text evidence="6">Belongs to the peptidase M48 family.</text>
</comment>
<dbReference type="CDD" id="cd07332">
    <property type="entry name" value="M48C_Oma1_like"/>
    <property type="match status" value="1"/>
</dbReference>
<evidence type="ECO:0000256" key="6">
    <source>
        <dbReference type="RuleBase" id="RU003983"/>
    </source>
</evidence>
<sequence length="348" mass="39723">MQSYTGKYYNAQTDSSVDAAITLTAKQITIEIKDAQGELRQIHWFWDQVKRSAANTLEYPGYPLQRITVSSLTFADAVAFNLQNKKGQRIFANRGRTIVGITFLVVVGLIALVYFWLIPFVAVRIANNIPVSYEEKLGQSSYDALMQQYHEDTAATRLVNEFFDQLHIHSNYAVQITVVQQKETNAFALPGGHIIVYDQLLKQMKHYEELAALLSHEYSHVELKHTTKTIFRSMGTYMFMSLIFGDMSGAGAVVVENANSLKSLQYSRRLEKEADLHGLELLQARHIDARGFQWLFNTLKQESGLQPSEWLSSHPDLDNRVRYINEHALPEHAVTDSSLYRIFITLKQ</sequence>
<dbReference type="GO" id="GO:0004222">
    <property type="term" value="F:metalloendopeptidase activity"/>
    <property type="evidence" value="ECO:0007669"/>
    <property type="project" value="InterPro"/>
</dbReference>
<dbReference type="OrthoDB" id="9810445at2"/>
<protein>
    <submittedName>
        <fullName evidence="9">Peptidase family M48</fullName>
    </submittedName>
</protein>
<evidence type="ECO:0000256" key="1">
    <source>
        <dbReference type="ARBA" id="ARBA00022670"/>
    </source>
</evidence>
<organism evidence="9 10">
    <name type="scientific">Chitinophaga rupis</name>
    <dbReference type="NCBI Taxonomy" id="573321"/>
    <lineage>
        <taxon>Bacteria</taxon>
        <taxon>Pseudomonadati</taxon>
        <taxon>Bacteroidota</taxon>
        <taxon>Chitinophagia</taxon>
        <taxon>Chitinophagales</taxon>
        <taxon>Chitinophagaceae</taxon>
        <taxon>Chitinophaga</taxon>
    </lineage>
</organism>
<evidence type="ECO:0000259" key="8">
    <source>
        <dbReference type="Pfam" id="PF01435"/>
    </source>
</evidence>
<feature type="transmembrane region" description="Helical" evidence="7">
    <location>
        <begin position="98"/>
        <end position="117"/>
    </location>
</feature>
<keyword evidence="3 6" id="KW-0378">Hydrolase</keyword>
<evidence type="ECO:0000256" key="5">
    <source>
        <dbReference type="ARBA" id="ARBA00023049"/>
    </source>
</evidence>
<evidence type="ECO:0000313" key="10">
    <source>
        <dbReference type="Proteomes" id="UP000198984"/>
    </source>
</evidence>
<evidence type="ECO:0000313" key="9">
    <source>
        <dbReference type="EMBL" id="SEK55328.1"/>
    </source>
</evidence>
<dbReference type="AlphaFoldDB" id="A0A1H7HYU5"/>
<dbReference type="GO" id="GO:0046872">
    <property type="term" value="F:metal ion binding"/>
    <property type="evidence" value="ECO:0007669"/>
    <property type="project" value="UniProtKB-KW"/>
</dbReference>
<name>A0A1H7HYU5_9BACT</name>
<keyword evidence="7" id="KW-0812">Transmembrane</keyword>
<dbReference type="EMBL" id="FOBB01000001">
    <property type="protein sequence ID" value="SEK55328.1"/>
    <property type="molecule type" value="Genomic_DNA"/>
</dbReference>
<reference evidence="9 10" key="1">
    <citation type="submission" date="2016-10" db="EMBL/GenBank/DDBJ databases">
        <authorList>
            <person name="de Groot N.N."/>
        </authorList>
    </citation>
    <scope>NUCLEOTIDE SEQUENCE [LARGE SCALE GENOMIC DNA]</scope>
    <source>
        <strain evidence="9 10">DSM 21039</strain>
    </source>
</reference>
<dbReference type="PANTHER" id="PTHR22726">
    <property type="entry name" value="METALLOENDOPEPTIDASE OMA1"/>
    <property type="match status" value="1"/>
</dbReference>
<dbReference type="InterPro" id="IPR001915">
    <property type="entry name" value="Peptidase_M48"/>
</dbReference>
<dbReference type="Proteomes" id="UP000198984">
    <property type="component" value="Unassembled WGS sequence"/>
</dbReference>
<keyword evidence="1 6" id="KW-0645">Protease</keyword>
<evidence type="ECO:0000256" key="4">
    <source>
        <dbReference type="ARBA" id="ARBA00022833"/>
    </source>
</evidence>
<dbReference type="PANTHER" id="PTHR22726:SF24">
    <property type="entry name" value="M48 FAMILY METALLOPEPTIDASE"/>
    <property type="match status" value="1"/>
</dbReference>
<evidence type="ECO:0000256" key="3">
    <source>
        <dbReference type="ARBA" id="ARBA00022801"/>
    </source>
</evidence>
<dbReference type="Gene3D" id="3.30.2010.10">
    <property type="entry name" value="Metalloproteases ('zincins'), catalytic domain"/>
    <property type="match status" value="1"/>
</dbReference>